<organism evidence="7 8">
    <name type="scientific">Hypothenemus hampei</name>
    <name type="common">Coffee berry borer</name>
    <dbReference type="NCBI Taxonomy" id="57062"/>
    <lineage>
        <taxon>Eukaryota</taxon>
        <taxon>Metazoa</taxon>
        <taxon>Ecdysozoa</taxon>
        <taxon>Arthropoda</taxon>
        <taxon>Hexapoda</taxon>
        <taxon>Insecta</taxon>
        <taxon>Pterygota</taxon>
        <taxon>Neoptera</taxon>
        <taxon>Endopterygota</taxon>
        <taxon>Coleoptera</taxon>
        <taxon>Polyphaga</taxon>
        <taxon>Cucujiformia</taxon>
        <taxon>Curculionidae</taxon>
        <taxon>Scolytinae</taxon>
        <taxon>Hypothenemus</taxon>
    </lineage>
</organism>
<comment type="catalytic activity">
    <reaction evidence="6">
        <text>N-acetyl-alpha-D-glucosamine 1-phosphate + UTP + H(+) = UDP-N-acetyl-alpha-D-glucosamine + diphosphate</text>
        <dbReference type="Rhea" id="RHEA:13509"/>
        <dbReference type="ChEBI" id="CHEBI:15378"/>
        <dbReference type="ChEBI" id="CHEBI:33019"/>
        <dbReference type="ChEBI" id="CHEBI:46398"/>
        <dbReference type="ChEBI" id="CHEBI:57705"/>
        <dbReference type="ChEBI" id="CHEBI:57776"/>
        <dbReference type="EC" id="2.7.7.23"/>
    </reaction>
</comment>
<keyword evidence="8" id="KW-1185">Reference proteome</keyword>
<dbReference type="EC" id="2.7.7.23" evidence="3"/>
<dbReference type="Pfam" id="PF01704">
    <property type="entry name" value="UDPGP"/>
    <property type="match status" value="1"/>
</dbReference>
<evidence type="ECO:0000313" key="7">
    <source>
        <dbReference type="EMBL" id="KAL1493379.1"/>
    </source>
</evidence>
<dbReference type="InterPro" id="IPR002618">
    <property type="entry name" value="UDPGP_fam"/>
</dbReference>
<dbReference type="PANTHER" id="PTHR11952">
    <property type="entry name" value="UDP- GLUCOSE PYROPHOSPHORYLASE"/>
    <property type="match status" value="1"/>
</dbReference>
<comment type="similarity">
    <text evidence="2">Belongs to the UDPGP type 1 family.</text>
</comment>
<dbReference type="Gene3D" id="3.90.550.10">
    <property type="entry name" value="Spore Coat Polysaccharide Biosynthesis Protein SpsA, Chain A"/>
    <property type="match status" value="1"/>
</dbReference>
<gene>
    <name evidence="7" type="ORF">ABEB36_011443</name>
</gene>
<dbReference type="InterPro" id="IPR029044">
    <property type="entry name" value="Nucleotide-diphossugar_trans"/>
</dbReference>
<evidence type="ECO:0000256" key="2">
    <source>
        <dbReference type="ARBA" id="ARBA00010401"/>
    </source>
</evidence>
<dbReference type="Proteomes" id="UP001566132">
    <property type="component" value="Unassembled WGS sequence"/>
</dbReference>
<evidence type="ECO:0000256" key="5">
    <source>
        <dbReference type="ARBA" id="ARBA00022695"/>
    </source>
</evidence>
<evidence type="ECO:0000256" key="1">
    <source>
        <dbReference type="ARBA" id="ARBA00005208"/>
    </source>
</evidence>
<dbReference type="FunFam" id="3.90.550.10:FF:000075">
    <property type="entry name" value="Probable UDP-N-acetylglucosamine pyrophosphorylase"/>
    <property type="match status" value="1"/>
</dbReference>
<dbReference type="AlphaFoldDB" id="A0ABD1EFG0"/>
<dbReference type="SUPFAM" id="SSF53448">
    <property type="entry name" value="Nucleotide-diphospho-sugar transferases"/>
    <property type="match status" value="1"/>
</dbReference>
<keyword evidence="4" id="KW-0808">Transferase</keyword>
<sequence>MAGVPEELKATLKKFRQEHLLRFVNELNEKETESLVHQLKTIRFNDVNELFMKAMETCRSGVEKIDSRMQRIPLEQFGSEKNTDNEILDLYRNIGLDEISHGRVAILLLAGGQGTRLGVSYPKGMYSVGLPSGKTLFQIQAERIRKINSLAKQGKIVWYIMTSGPTNSTTKKYFETNNYFGLNPNDVKLFQQGFLPCFDFEGKILMENKHVVAMAPNGNGGIYRALSDNQILADMEKRGIKYIHVYSVDNILVKVADPVFIGYCVKNGAECGAKVVSKNGPNEAVGVVCKVDGKYQVVEYSEITEKTANLRDPSGNLVYNAGNICNHFFTLEFLKRVAKQHENELKLHVAKKKIPHINENGEKIIPSSVNGIKIEKFIFDVFQFTEKFVTWEVPRNSEFSALKNSDDVGKDCPSAARKDLLTLHKTYIEQAGGIVKDGVNVEISPLLSYAGENIGNKVKGVIFENDTVLLSEDERQNTHKTFISVNGFT</sequence>
<dbReference type="PANTHER" id="PTHR11952:SF2">
    <property type="entry name" value="LD24639P"/>
    <property type="match status" value="1"/>
</dbReference>
<keyword evidence="5" id="KW-0548">Nucleotidyltransferase</keyword>
<evidence type="ECO:0000313" key="8">
    <source>
        <dbReference type="Proteomes" id="UP001566132"/>
    </source>
</evidence>
<comment type="caution">
    <text evidence="7">The sequence shown here is derived from an EMBL/GenBank/DDBJ whole genome shotgun (WGS) entry which is preliminary data.</text>
</comment>
<protein>
    <recommendedName>
        <fullName evidence="3">UDP-N-acetylglucosamine diphosphorylase</fullName>
        <ecNumber evidence="3">2.7.7.23</ecNumber>
    </recommendedName>
</protein>
<evidence type="ECO:0000256" key="3">
    <source>
        <dbReference type="ARBA" id="ARBA00012457"/>
    </source>
</evidence>
<accession>A0ABD1EFG0</accession>
<dbReference type="InterPro" id="IPR039741">
    <property type="entry name" value="UDP-sugar_pyrophosphorylase"/>
</dbReference>
<evidence type="ECO:0000256" key="6">
    <source>
        <dbReference type="ARBA" id="ARBA00048493"/>
    </source>
</evidence>
<comment type="pathway">
    <text evidence="1">Nucleotide-sugar biosynthesis; UDP-N-acetyl-alpha-D-glucosamine biosynthesis; UDP-N-acetyl-alpha-D-glucosamine from N-acetyl-alpha-D-glucosamine 1-phosphate: step 1/1.</text>
</comment>
<proteinExistence type="inferred from homology"/>
<dbReference type="CDD" id="cd04193">
    <property type="entry name" value="UDPGlcNAc_PPase"/>
    <property type="match status" value="1"/>
</dbReference>
<reference evidence="7 8" key="1">
    <citation type="submission" date="2024-05" db="EMBL/GenBank/DDBJ databases">
        <title>Genetic variation in Jamaican populations of the coffee berry borer (Hypothenemus hampei).</title>
        <authorList>
            <person name="Errbii M."/>
            <person name="Myrie A."/>
        </authorList>
    </citation>
    <scope>NUCLEOTIDE SEQUENCE [LARGE SCALE GENOMIC DNA]</scope>
    <source>
        <strain evidence="7">JA-Hopewell-2020-01-JO</strain>
        <tissue evidence="7">Whole body</tissue>
    </source>
</reference>
<dbReference type="GO" id="GO:0003977">
    <property type="term" value="F:UDP-N-acetylglucosamine diphosphorylase activity"/>
    <property type="evidence" value="ECO:0007669"/>
    <property type="project" value="UniProtKB-EC"/>
</dbReference>
<name>A0ABD1EFG0_HYPHA</name>
<dbReference type="EMBL" id="JBDJPC010000008">
    <property type="protein sequence ID" value="KAL1493379.1"/>
    <property type="molecule type" value="Genomic_DNA"/>
</dbReference>
<evidence type="ECO:0000256" key="4">
    <source>
        <dbReference type="ARBA" id="ARBA00022679"/>
    </source>
</evidence>